<organism evidence="2 3">
    <name type="scientific">Armillaria luteobubalina</name>
    <dbReference type="NCBI Taxonomy" id="153913"/>
    <lineage>
        <taxon>Eukaryota</taxon>
        <taxon>Fungi</taxon>
        <taxon>Dikarya</taxon>
        <taxon>Basidiomycota</taxon>
        <taxon>Agaricomycotina</taxon>
        <taxon>Agaricomycetes</taxon>
        <taxon>Agaricomycetidae</taxon>
        <taxon>Agaricales</taxon>
        <taxon>Marasmiineae</taxon>
        <taxon>Physalacriaceae</taxon>
        <taxon>Armillaria</taxon>
    </lineage>
</organism>
<comment type="caution">
    <text evidence="2">The sequence shown here is derived from an EMBL/GenBank/DDBJ whole genome shotgun (WGS) entry which is preliminary data.</text>
</comment>
<accession>A0AA39U2L8</accession>
<sequence length="156" mass="17432">MSAAVGIIGGYIYMVSLCAQLLQWYCSKLLSAYAMRSQTETPAYQVDTTAYQVIKAHSTPDSDWYMLAAKIWNDNFTDLMGSSQCKYRDAGVRTTRGMGENAHSVCYQLAYTNYLLSLRANDNPKVLETSLISQLSLKHSIVQRLRTIANDVDSGH</sequence>
<name>A0AA39U2L8_9AGAR</name>
<dbReference type="Proteomes" id="UP001175228">
    <property type="component" value="Unassembled WGS sequence"/>
</dbReference>
<evidence type="ECO:0000313" key="2">
    <source>
        <dbReference type="EMBL" id="KAK0476232.1"/>
    </source>
</evidence>
<evidence type="ECO:0000313" key="3">
    <source>
        <dbReference type="Proteomes" id="UP001175228"/>
    </source>
</evidence>
<feature type="transmembrane region" description="Helical" evidence="1">
    <location>
        <begin position="6"/>
        <end position="26"/>
    </location>
</feature>
<reference evidence="2" key="1">
    <citation type="submission" date="2023-06" db="EMBL/GenBank/DDBJ databases">
        <authorList>
            <consortium name="Lawrence Berkeley National Laboratory"/>
            <person name="Ahrendt S."/>
            <person name="Sahu N."/>
            <person name="Indic B."/>
            <person name="Wong-Bajracharya J."/>
            <person name="Merenyi Z."/>
            <person name="Ke H.-M."/>
            <person name="Monk M."/>
            <person name="Kocsube S."/>
            <person name="Drula E."/>
            <person name="Lipzen A."/>
            <person name="Balint B."/>
            <person name="Henrissat B."/>
            <person name="Andreopoulos B."/>
            <person name="Martin F.M."/>
            <person name="Harder C.B."/>
            <person name="Rigling D."/>
            <person name="Ford K.L."/>
            <person name="Foster G.D."/>
            <person name="Pangilinan J."/>
            <person name="Papanicolaou A."/>
            <person name="Barry K."/>
            <person name="LaButti K."/>
            <person name="Viragh M."/>
            <person name="Koriabine M."/>
            <person name="Yan M."/>
            <person name="Riley R."/>
            <person name="Champramary S."/>
            <person name="Plett K.L."/>
            <person name="Tsai I.J."/>
            <person name="Slot J."/>
            <person name="Sipos G."/>
            <person name="Plett J."/>
            <person name="Nagy L.G."/>
            <person name="Grigoriev I.V."/>
        </authorList>
    </citation>
    <scope>NUCLEOTIDE SEQUENCE</scope>
    <source>
        <strain evidence="2">HWK02</strain>
    </source>
</reference>
<keyword evidence="1" id="KW-1133">Transmembrane helix</keyword>
<gene>
    <name evidence="2" type="ORF">EDD18DRAFT_1115638</name>
</gene>
<evidence type="ECO:0000256" key="1">
    <source>
        <dbReference type="SAM" id="Phobius"/>
    </source>
</evidence>
<protein>
    <submittedName>
        <fullName evidence="2">Uncharacterized protein</fullName>
    </submittedName>
</protein>
<keyword evidence="1" id="KW-0812">Transmembrane</keyword>
<dbReference type="EMBL" id="JAUEPU010000137">
    <property type="protein sequence ID" value="KAK0476232.1"/>
    <property type="molecule type" value="Genomic_DNA"/>
</dbReference>
<dbReference type="AlphaFoldDB" id="A0AA39U2L8"/>
<keyword evidence="1" id="KW-0472">Membrane</keyword>
<keyword evidence="3" id="KW-1185">Reference proteome</keyword>
<proteinExistence type="predicted"/>